<evidence type="ECO:0000313" key="2">
    <source>
        <dbReference type="EMBL" id="PWZ19265.1"/>
    </source>
</evidence>
<evidence type="ECO:0000256" key="1">
    <source>
        <dbReference type="SAM" id="MobiDB-lite"/>
    </source>
</evidence>
<protein>
    <submittedName>
        <fullName evidence="2">Uncharacterized protein</fullName>
    </submittedName>
</protein>
<organism evidence="2">
    <name type="scientific">Zea mays</name>
    <name type="common">Maize</name>
    <dbReference type="NCBI Taxonomy" id="4577"/>
    <lineage>
        <taxon>Eukaryota</taxon>
        <taxon>Viridiplantae</taxon>
        <taxon>Streptophyta</taxon>
        <taxon>Embryophyta</taxon>
        <taxon>Tracheophyta</taxon>
        <taxon>Spermatophyta</taxon>
        <taxon>Magnoliopsida</taxon>
        <taxon>Liliopsida</taxon>
        <taxon>Poales</taxon>
        <taxon>Poaceae</taxon>
        <taxon>PACMAD clade</taxon>
        <taxon>Panicoideae</taxon>
        <taxon>Andropogonodae</taxon>
        <taxon>Andropogoneae</taxon>
        <taxon>Tripsacinae</taxon>
        <taxon>Zea</taxon>
    </lineage>
</organism>
<feature type="region of interest" description="Disordered" evidence="1">
    <location>
        <begin position="1"/>
        <end position="21"/>
    </location>
</feature>
<sequence length="97" mass="9935">MARELGRPKKRRAGAGRSAAAMEVGSCAIEMGTRHAGELWPALELQRSSVGREAAQGAGPRASKGGRRPGLEDAAARDACAGNSTTAAMGRREGSSD</sequence>
<feature type="region of interest" description="Disordered" evidence="1">
    <location>
        <begin position="48"/>
        <end position="97"/>
    </location>
</feature>
<dbReference type="Proteomes" id="UP000251960">
    <property type="component" value="Chromosome 6"/>
</dbReference>
<name>A0A3L6EEM7_MAIZE</name>
<dbReference type="AlphaFoldDB" id="A0A3L6EEM7"/>
<comment type="caution">
    <text evidence="2">The sequence shown here is derived from an EMBL/GenBank/DDBJ whole genome shotgun (WGS) entry which is preliminary data.</text>
</comment>
<reference evidence="2" key="1">
    <citation type="journal article" date="2018" name="Nat. Genet.">
        <title>Extensive intraspecific gene order and gene structural variations between Mo17 and other maize genomes.</title>
        <authorList>
            <person name="Sun S."/>
            <person name="Zhou Y."/>
            <person name="Chen J."/>
            <person name="Shi J."/>
            <person name="Zhao H."/>
            <person name="Zhao H."/>
            <person name="Song W."/>
            <person name="Zhang M."/>
            <person name="Cui Y."/>
            <person name="Dong X."/>
            <person name="Liu H."/>
            <person name="Ma X."/>
            <person name="Jiao Y."/>
            <person name="Wang B."/>
            <person name="Wei X."/>
            <person name="Stein J.C."/>
            <person name="Glaubitz J.C."/>
            <person name="Lu F."/>
            <person name="Yu G."/>
            <person name="Liang C."/>
            <person name="Fengler K."/>
            <person name="Li B."/>
            <person name="Rafalski A."/>
            <person name="Schnable P.S."/>
            <person name="Ware D.H."/>
            <person name="Buckler E.S."/>
            <person name="Lai J."/>
        </authorList>
    </citation>
    <scope>NUCLEOTIDE SEQUENCE [LARGE SCALE GENOMIC DNA]</scope>
    <source>
        <tissue evidence="2">Seedling</tissue>
    </source>
</reference>
<gene>
    <name evidence="2" type="ORF">Zm00014a_018785</name>
</gene>
<dbReference type="EMBL" id="NCVQ01000007">
    <property type="protein sequence ID" value="PWZ19265.1"/>
    <property type="molecule type" value="Genomic_DNA"/>
</dbReference>
<proteinExistence type="predicted"/>
<accession>A0A3L6EEM7</accession>